<gene>
    <name evidence="3" type="ORF">SAMN05421752_107119</name>
</gene>
<dbReference type="RefSeq" id="WP_076609305.1">
    <property type="nucleotide sequence ID" value="NZ_FTNR01000007.1"/>
</dbReference>
<protein>
    <submittedName>
        <fullName evidence="3">2-haloacid dehalogenase</fullName>
    </submittedName>
</protein>
<dbReference type="NCBIfam" id="TIGR01428">
    <property type="entry name" value="HAD_type_II"/>
    <property type="match status" value="1"/>
</dbReference>
<dbReference type="InterPro" id="IPR036412">
    <property type="entry name" value="HAD-like_sf"/>
</dbReference>
<dbReference type="Proteomes" id="UP000185936">
    <property type="component" value="Unassembled WGS sequence"/>
</dbReference>
<dbReference type="STRING" id="308853.SAMN05421752_107119"/>
<evidence type="ECO:0000313" key="4">
    <source>
        <dbReference type="Proteomes" id="UP000185936"/>
    </source>
</evidence>
<dbReference type="PRINTS" id="PR00413">
    <property type="entry name" value="HADHALOGNASE"/>
</dbReference>
<reference evidence="4" key="1">
    <citation type="submission" date="2017-01" db="EMBL/GenBank/DDBJ databases">
        <authorList>
            <person name="Varghese N."/>
            <person name="Submissions S."/>
        </authorList>
    </citation>
    <scope>NUCLEOTIDE SEQUENCE [LARGE SCALE GENOMIC DNA]</scope>
    <source>
        <strain evidence="4">type strain: HArc-</strain>
    </source>
</reference>
<dbReference type="InterPro" id="IPR023198">
    <property type="entry name" value="PGP-like_dom2"/>
</dbReference>
<evidence type="ECO:0000256" key="2">
    <source>
        <dbReference type="ARBA" id="ARBA00022801"/>
    </source>
</evidence>
<dbReference type="EMBL" id="FTNR01000007">
    <property type="protein sequence ID" value="SIS01298.1"/>
    <property type="molecule type" value="Genomic_DNA"/>
</dbReference>
<dbReference type="NCBIfam" id="TIGR01493">
    <property type="entry name" value="HAD-SF-IA-v2"/>
    <property type="match status" value="1"/>
</dbReference>
<dbReference type="Gene3D" id="3.40.50.1000">
    <property type="entry name" value="HAD superfamily/HAD-like"/>
    <property type="match status" value="1"/>
</dbReference>
<sequence>MSFDPTAVETITVDSYGTLVDPAAVKTALEAYVDTEQIQSISDQWRSRSLMYTMVSNFTDSYQPFYDMNRDALRFALARHDVDLPSETIEEILATYHDLDPFEDVRSGLEAITEAGYDVFVVSNGNPEMLESMVETAALESILAGTISADEIQTFKPDSEIYQYAAEQTGTPLESIAHAAGPTFDVQGAMHAGMQGVWIDRTNGIWDPFADEPDLTVETFDEFATELGV</sequence>
<dbReference type="PANTHER" id="PTHR43316">
    <property type="entry name" value="HYDROLASE, HALOACID DELAHOGENASE-RELATED"/>
    <property type="match status" value="1"/>
</dbReference>
<proteinExistence type="inferred from homology"/>
<dbReference type="SFLD" id="SFLDG01129">
    <property type="entry name" value="C1.5:_HAD__Beta-PGM__Phosphata"/>
    <property type="match status" value="1"/>
</dbReference>
<accession>A0A1N7FLL6</accession>
<dbReference type="AlphaFoldDB" id="A0A1N7FLL6"/>
<dbReference type="SUPFAM" id="SSF56784">
    <property type="entry name" value="HAD-like"/>
    <property type="match status" value="1"/>
</dbReference>
<comment type="similarity">
    <text evidence="1">Belongs to the HAD-like hydrolase superfamily. S-2-haloalkanoic acid dehalogenase family.</text>
</comment>
<dbReference type="InterPro" id="IPR006328">
    <property type="entry name" value="2-HAD"/>
</dbReference>
<dbReference type="PANTHER" id="PTHR43316:SF3">
    <property type="entry name" value="HALOACID DEHALOGENASE, TYPE II (AFU_ORTHOLOGUE AFUA_2G07750)-RELATED"/>
    <property type="match status" value="1"/>
</dbReference>
<evidence type="ECO:0000256" key="1">
    <source>
        <dbReference type="ARBA" id="ARBA00008106"/>
    </source>
</evidence>
<dbReference type="SFLD" id="SFLDS00003">
    <property type="entry name" value="Haloacid_Dehalogenase"/>
    <property type="match status" value="1"/>
</dbReference>
<dbReference type="InterPro" id="IPR023214">
    <property type="entry name" value="HAD_sf"/>
</dbReference>
<dbReference type="GO" id="GO:0019120">
    <property type="term" value="F:hydrolase activity, acting on acid halide bonds, in C-halide compounds"/>
    <property type="evidence" value="ECO:0007669"/>
    <property type="project" value="InterPro"/>
</dbReference>
<dbReference type="Pfam" id="PF00702">
    <property type="entry name" value="Hydrolase"/>
    <property type="match status" value="1"/>
</dbReference>
<name>A0A1N7FLL6_9EURY</name>
<dbReference type="Gene3D" id="1.10.150.240">
    <property type="entry name" value="Putative phosphatase, domain 2"/>
    <property type="match status" value="1"/>
</dbReference>
<dbReference type="InterPro" id="IPR051540">
    <property type="entry name" value="S-2-haloacid_dehalogenase"/>
</dbReference>
<organism evidence="3 4">
    <name type="scientific">Natronorubrum thiooxidans</name>
    <dbReference type="NCBI Taxonomy" id="308853"/>
    <lineage>
        <taxon>Archaea</taxon>
        <taxon>Methanobacteriati</taxon>
        <taxon>Methanobacteriota</taxon>
        <taxon>Stenosarchaea group</taxon>
        <taxon>Halobacteria</taxon>
        <taxon>Halobacteriales</taxon>
        <taxon>Natrialbaceae</taxon>
        <taxon>Natronorubrum</taxon>
    </lineage>
</organism>
<evidence type="ECO:0000313" key="3">
    <source>
        <dbReference type="EMBL" id="SIS01298.1"/>
    </source>
</evidence>
<keyword evidence="2" id="KW-0378">Hydrolase</keyword>
<dbReference type="OrthoDB" id="316978at2157"/>
<keyword evidence="4" id="KW-1185">Reference proteome</keyword>
<dbReference type="InterPro" id="IPR006439">
    <property type="entry name" value="HAD-SF_hydro_IA"/>
</dbReference>